<keyword evidence="1" id="KW-0732">Signal</keyword>
<feature type="signal peptide" evidence="1">
    <location>
        <begin position="1"/>
        <end position="23"/>
    </location>
</feature>
<sequence length="177" mass="19899">MSRRLLRSLTIFALLLPAAWSQGQSRRKPAAPVVKRFQPTWLTIGEEAGYGAGSGFSARLYRTGHASYCNGAGDVYTFVLPDTTNRRLWQRIDKLSDAQFRFYAPEYPIDAGSYFLLRDQGVKRPLRASYILESQAPAIAPLFKHLQQQLRPPAGSLRPPLVRTPQTTVPELFPCSF</sequence>
<dbReference type="Proteomes" id="UP000642468">
    <property type="component" value="Unassembled WGS sequence"/>
</dbReference>
<proteinExistence type="predicted"/>
<evidence type="ECO:0000313" key="3">
    <source>
        <dbReference type="Proteomes" id="UP000642468"/>
    </source>
</evidence>
<protein>
    <submittedName>
        <fullName evidence="2">Uncharacterized protein</fullName>
    </submittedName>
</protein>
<gene>
    <name evidence="2" type="ORF">IC231_07520</name>
</gene>
<keyword evidence="3" id="KW-1185">Reference proteome</keyword>
<evidence type="ECO:0000256" key="1">
    <source>
        <dbReference type="SAM" id="SignalP"/>
    </source>
</evidence>
<accession>A0ABR8JHL0</accession>
<reference evidence="2 3" key="1">
    <citation type="submission" date="2020-09" db="EMBL/GenBank/DDBJ databases">
        <authorList>
            <person name="Kim M.K."/>
        </authorList>
    </citation>
    <scope>NUCLEOTIDE SEQUENCE [LARGE SCALE GENOMIC DNA]</scope>
    <source>
        <strain evidence="2 3">BT646</strain>
    </source>
</reference>
<dbReference type="RefSeq" id="WP_190783864.1">
    <property type="nucleotide sequence ID" value="NZ_JACWZZ010000001.1"/>
</dbReference>
<dbReference type="EMBL" id="JACWZZ010000001">
    <property type="protein sequence ID" value="MBD2714880.1"/>
    <property type="molecule type" value="Genomic_DNA"/>
</dbReference>
<name>A0ABR8JHL0_9BACT</name>
<feature type="chain" id="PRO_5046775850" evidence="1">
    <location>
        <begin position="24"/>
        <end position="177"/>
    </location>
</feature>
<organism evidence="2 3">
    <name type="scientific">Hymenobacter duratus</name>
    <dbReference type="NCBI Taxonomy" id="2771356"/>
    <lineage>
        <taxon>Bacteria</taxon>
        <taxon>Pseudomonadati</taxon>
        <taxon>Bacteroidota</taxon>
        <taxon>Cytophagia</taxon>
        <taxon>Cytophagales</taxon>
        <taxon>Hymenobacteraceae</taxon>
        <taxon>Hymenobacter</taxon>
    </lineage>
</organism>
<comment type="caution">
    <text evidence="2">The sequence shown here is derived from an EMBL/GenBank/DDBJ whole genome shotgun (WGS) entry which is preliminary data.</text>
</comment>
<evidence type="ECO:0000313" key="2">
    <source>
        <dbReference type="EMBL" id="MBD2714880.1"/>
    </source>
</evidence>